<dbReference type="AlphaFoldDB" id="A0A2P2Q241"/>
<organism evidence="1">
    <name type="scientific">Rhizophora mucronata</name>
    <name type="common">Asiatic mangrove</name>
    <dbReference type="NCBI Taxonomy" id="61149"/>
    <lineage>
        <taxon>Eukaryota</taxon>
        <taxon>Viridiplantae</taxon>
        <taxon>Streptophyta</taxon>
        <taxon>Embryophyta</taxon>
        <taxon>Tracheophyta</taxon>
        <taxon>Spermatophyta</taxon>
        <taxon>Magnoliopsida</taxon>
        <taxon>eudicotyledons</taxon>
        <taxon>Gunneridae</taxon>
        <taxon>Pentapetalae</taxon>
        <taxon>rosids</taxon>
        <taxon>fabids</taxon>
        <taxon>Malpighiales</taxon>
        <taxon>Rhizophoraceae</taxon>
        <taxon>Rhizophora</taxon>
    </lineage>
</organism>
<protein>
    <submittedName>
        <fullName evidence="1">Uncharacterized protein</fullName>
    </submittedName>
</protein>
<reference evidence="1" key="1">
    <citation type="submission" date="2018-02" db="EMBL/GenBank/DDBJ databases">
        <title>Rhizophora mucronata_Transcriptome.</title>
        <authorList>
            <person name="Meera S.P."/>
            <person name="Sreeshan A."/>
            <person name="Augustine A."/>
        </authorList>
    </citation>
    <scope>NUCLEOTIDE SEQUENCE</scope>
    <source>
        <tissue evidence="1">Leaf</tissue>
    </source>
</reference>
<sequence length="17" mass="2150">MSYIKQSHHPWPWNPKI</sequence>
<accession>A0A2P2Q241</accession>
<dbReference type="EMBL" id="GGEC01080561">
    <property type="protein sequence ID" value="MBX61045.1"/>
    <property type="molecule type" value="Transcribed_RNA"/>
</dbReference>
<proteinExistence type="predicted"/>
<evidence type="ECO:0000313" key="1">
    <source>
        <dbReference type="EMBL" id="MBX61045.1"/>
    </source>
</evidence>
<name>A0A2P2Q241_RHIMU</name>